<comment type="similarity">
    <text evidence="3">Belongs to the RimP family.</text>
</comment>
<comment type="subcellular location">
    <subcellularLocation>
        <location evidence="3">Cytoplasm</location>
    </subcellularLocation>
</comment>
<dbReference type="SUPFAM" id="SSF74942">
    <property type="entry name" value="YhbC-like, C-terminal domain"/>
    <property type="match status" value="1"/>
</dbReference>
<keyword evidence="2 3" id="KW-0690">Ribosome biogenesis</keyword>
<dbReference type="InterPro" id="IPR035956">
    <property type="entry name" value="RimP_N_sf"/>
</dbReference>
<keyword evidence="8" id="KW-1185">Reference proteome</keyword>
<feature type="region of interest" description="Disordered" evidence="4">
    <location>
        <begin position="156"/>
        <end position="188"/>
    </location>
</feature>
<proteinExistence type="inferred from homology"/>
<feature type="domain" description="Ribosome maturation factor RimP N-terminal" evidence="5">
    <location>
        <begin position="17"/>
        <end position="90"/>
    </location>
</feature>
<evidence type="ECO:0000256" key="3">
    <source>
        <dbReference type="HAMAP-Rule" id="MF_01077"/>
    </source>
</evidence>
<dbReference type="CDD" id="cd01734">
    <property type="entry name" value="YlxS_C"/>
    <property type="match status" value="1"/>
</dbReference>
<dbReference type="InterPro" id="IPR028998">
    <property type="entry name" value="RimP_C"/>
</dbReference>
<dbReference type="Pfam" id="PF17384">
    <property type="entry name" value="DUF150_C"/>
    <property type="match status" value="1"/>
</dbReference>
<evidence type="ECO:0000256" key="2">
    <source>
        <dbReference type="ARBA" id="ARBA00022517"/>
    </source>
</evidence>
<dbReference type="Pfam" id="PF02576">
    <property type="entry name" value="RimP_N"/>
    <property type="match status" value="1"/>
</dbReference>
<accession>A0A2P1PS20</accession>
<keyword evidence="1 3" id="KW-0963">Cytoplasm</keyword>
<dbReference type="GO" id="GO:0006412">
    <property type="term" value="P:translation"/>
    <property type="evidence" value="ECO:0007669"/>
    <property type="project" value="TreeGrafter"/>
</dbReference>
<reference evidence="7 8" key="1">
    <citation type="submission" date="2018-03" db="EMBL/GenBank/DDBJ databases">
        <title>Ahniella affigens gen. nov., sp. nov., a gammaproteobacterium isolated from sandy soil near a stream.</title>
        <authorList>
            <person name="Ko Y."/>
            <person name="Kim J.-H."/>
        </authorList>
    </citation>
    <scope>NUCLEOTIDE SEQUENCE [LARGE SCALE GENOMIC DNA]</scope>
    <source>
        <strain evidence="7 8">D13</strain>
    </source>
</reference>
<dbReference type="GO" id="GO:0000028">
    <property type="term" value="P:ribosomal small subunit assembly"/>
    <property type="evidence" value="ECO:0007669"/>
    <property type="project" value="TreeGrafter"/>
</dbReference>
<dbReference type="NCBIfam" id="NF000927">
    <property type="entry name" value="PRK00092.1-1"/>
    <property type="match status" value="1"/>
</dbReference>
<dbReference type="Gene3D" id="2.30.30.180">
    <property type="entry name" value="Ribosome maturation factor RimP, C-terminal domain"/>
    <property type="match status" value="1"/>
</dbReference>
<sequence>MNVLRELIVKSEELESLLSPVIASIGLELLGLEYVPHRNNALLRIYIDAIERIVTIEDCEAASREISATMDVHDPITSRYTLEVSSPGLDRPLFKPAHFARFVGEPAKLTVHVPVNTRRRFQGPIKQVEGNTIVIEQDGVDVSIQHDNIEKARLVPVFPEPNDGRAKPKPKGDQALQSPKSPKKPKAS</sequence>
<dbReference type="PANTHER" id="PTHR33867">
    <property type="entry name" value="RIBOSOME MATURATION FACTOR RIMP"/>
    <property type="match status" value="1"/>
</dbReference>
<dbReference type="SUPFAM" id="SSF75420">
    <property type="entry name" value="YhbC-like, N-terminal domain"/>
    <property type="match status" value="1"/>
</dbReference>
<feature type="domain" description="Ribosome maturation factor RimP C-terminal" evidence="6">
    <location>
        <begin position="93"/>
        <end position="158"/>
    </location>
</feature>
<dbReference type="InterPro" id="IPR028989">
    <property type="entry name" value="RimP_N"/>
</dbReference>
<evidence type="ECO:0000259" key="6">
    <source>
        <dbReference type="Pfam" id="PF17384"/>
    </source>
</evidence>
<dbReference type="HAMAP" id="MF_01077">
    <property type="entry name" value="RimP"/>
    <property type="match status" value="1"/>
</dbReference>
<dbReference type="PANTHER" id="PTHR33867:SF1">
    <property type="entry name" value="RIBOSOME MATURATION FACTOR RIMP"/>
    <property type="match status" value="1"/>
</dbReference>
<dbReference type="Proteomes" id="UP000241074">
    <property type="component" value="Chromosome"/>
</dbReference>
<dbReference type="InterPro" id="IPR036847">
    <property type="entry name" value="RimP_C_sf"/>
</dbReference>
<comment type="function">
    <text evidence="3">Required for maturation of 30S ribosomal subunits.</text>
</comment>
<dbReference type="InterPro" id="IPR003728">
    <property type="entry name" value="Ribosome_maturation_RimP"/>
</dbReference>
<name>A0A2P1PS20_9GAMM</name>
<dbReference type="Gene3D" id="3.30.300.70">
    <property type="entry name" value="RimP-like superfamily, N-terminal"/>
    <property type="match status" value="1"/>
</dbReference>
<dbReference type="FunFam" id="3.30.300.70:FF:000001">
    <property type="entry name" value="Ribosome maturation factor RimP"/>
    <property type="match status" value="1"/>
</dbReference>
<evidence type="ECO:0000313" key="7">
    <source>
        <dbReference type="EMBL" id="AVP97625.1"/>
    </source>
</evidence>
<evidence type="ECO:0000259" key="5">
    <source>
        <dbReference type="Pfam" id="PF02576"/>
    </source>
</evidence>
<evidence type="ECO:0000256" key="4">
    <source>
        <dbReference type="SAM" id="MobiDB-lite"/>
    </source>
</evidence>
<dbReference type="EMBL" id="CP027860">
    <property type="protein sequence ID" value="AVP97625.1"/>
    <property type="molecule type" value="Genomic_DNA"/>
</dbReference>
<dbReference type="AlphaFoldDB" id="A0A2P1PS20"/>
<evidence type="ECO:0000313" key="8">
    <source>
        <dbReference type="Proteomes" id="UP000241074"/>
    </source>
</evidence>
<evidence type="ECO:0000256" key="1">
    <source>
        <dbReference type="ARBA" id="ARBA00022490"/>
    </source>
</evidence>
<dbReference type="OrthoDB" id="9805006at2"/>
<gene>
    <name evidence="3" type="primary">rimP</name>
    <name evidence="7" type="ORF">C7S18_10630</name>
</gene>
<feature type="compositionally biased region" description="Basic and acidic residues" evidence="4">
    <location>
        <begin position="162"/>
        <end position="172"/>
    </location>
</feature>
<organism evidence="7 8">
    <name type="scientific">Ahniella affigens</name>
    <dbReference type="NCBI Taxonomy" id="2021234"/>
    <lineage>
        <taxon>Bacteria</taxon>
        <taxon>Pseudomonadati</taxon>
        <taxon>Pseudomonadota</taxon>
        <taxon>Gammaproteobacteria</taxon>
        <taxon>Lysobacterales</taxon>
        <taxon>Rhodanobacteraceae</taxon>
        <taxon>Ahniella</taxon>
    </lineage>
</organism>
<dbReference type="KEGG" id="xba:C7S18_10630"/>
<dbReference type="GO" id="GO:0005829">
    <property type="term" value="C:cytosol"/>
    <property type="evidence" value="ECO:0007669"/>
    <property type="project" value="TreeGrafter"/>
</dbReference>
<protein>
    <recommendedName>
        <fullName evidence="3">Ribosome maturation factor RimP</fullName>
    </recommendedName>
</protein>
<dbReference type="RefSeq" id="WP_106891545.1">
    <property type="nucleotide sequence ID" value="NZ_CP027860.1"/>
</dbReference>
<reference evidence="7 8" key="2">
    <citation type="submission" date="2018-03" db="EMBL/GenBank/DDBJ databases">
        <authorList>
            <person name="Keele B.F."/>
        </authorList>
    </citation>
    <scope>NUCLEOTIDE SEQUENCE [LARGE SCALE GENOMIC DNA]</scope>
    <source>
        <strain evidence="7 8">D13</strain>
    </source>
</reference>